<organism evidence="1 2">
    <name type="scientific">Candidatus Magnetobacterium bavaricum</name>
    <dbReference type="NCBI Taxonomy" id="29290"/>
    <lineage>
        <taxon>Bacteria</taxon>
        <taxon>Pseudomonadati</taxon>
        <taxon>Nitrospirota</taxon>
        <taxon>Thermodesulfovibrionia</taxon>
        <taxon>Thermodesulfovibrionales</taxon>
        <taxon>Candidatus Magnetobacteriaceae</taxon>
        <taxon>Candidatus Magnetobacterium</taxon>
    </lineage>
</organism>
<accession>A0A0F3GLQ9</accession>
<dbReference type="EMBL" id="LACI01002158">
    <property type="protein sequence ID" value="KJU82816.1"/>
    <property type="molecule type" value="Genomic_DNA"/>
</dbReference>
<dbReference type="Proteomes" id="UP000033423">
    <property type="component" value="Unassembled WGS sequence"/>
</dbReference>
<dbReference type="AlphaFoldDB" id="A0A0F3GLQ9"/>
<gene>
    <name evidence="1" type="ORF">MBAV_004994</name>
</gene>
<reference evidence="1 2" key="1">
    <citation type="submission" date="2015-02" db="EMBL/GenBank/DDBJ databases">
        <title>Single-cell genomics of uncultivated deep-branching MTB reveals a conserved set of magnetosome genes.</title>
        <authorList>
            <person name="Kolinko S."/>
            <person name="Richter M."/>
            <person name="Glockner F.O."/>
            <person name="Brachmann A."/>
            <person name="Schuler D."/>
        </authorList>
    </citation>
    <scope>NUCLEOTIDE SEQUENCE [LARGE SCALE GENOMIC DNA]</scope>
    <source>
        <strain evidence="1">TM-1</strain>
    </source>
</reference>
<evidence type="ECO:0000313" key="1">
    <source>
        <dbReference type="EMBL" id="KJU82816.1"/>
    </source>
</evidence>
<name>A0A0F3GLQ9_9BACT</name>
<proteinExistence type="predicted"/>
<evidence type="ECO:0008006" key="3">
    <source>
        <dbReference type="Google" id="ProtNLM"/>
    </source>
</evidence>
<comment type="caution">
    <text evidence="1">The sequence shown here is derived from an EMBL/GenBank/DDBJ whole genome shotgun (WGS) entry which is preliminary data.</text>
</comment>
<sequence>MKNLCAQKNLTTIASDMNRTMSELLSEALRNYIEDRTWQRLSHYGSMMAKRQGFTEEDIVVRVLISHLTHRAKKRERKGRLH</sequence>
<evidence type="ECO:0000313" key="2">
    <source>
        <dbReference type="Proteomes" id="UP000033423"/>
    </source>
</evidence>
<keyword evidence="2" id="KW-1185">Reference proteome</keyword>
<protein>
    <recommendedName>
        <fullName evidence="3">CopG family transcriptional regulator</fullName>
    </recommendedName>
</protein>